<name>A0ABT5SLW6_9MICO</name>
<sequence length="93" mass="10001">MTVTVAPAEVESGTATPDREAFVAALTAIDPGLTVNADRAVRRADDICLDIEQGKTDEQVLRNTELRFEGGNVPDLSADQAREIVDAARSYHC</sequence>
<evidence type="ECO:0000259" key="1">
    <source>
        <dbReference type="Pfam" id="PF05305"/>
    </source>
</evidence>
<comment type="caution">
    <text evidence="2">The sequence shown here is derived from an EMBL/GenBank/DDBJ whole genome shotgun (WGS) entry which is preliminary data.</text>
</comment>
<evidence type="ECO:0000313" key="3">
    <source>
        <dbReference type="Proteomes" id="UP001218170"/>
    </source>
</evidence>
<accession>A0ABT5SLW6</accession>
<dbReference type="EMBL" id="JAQZCI010000002">
    <property type="protein sequence ID" value="MDD7963002.1"/>
    <property type="molecule type" value="Genomic_DNA"/>
</dbReference>
<dbReference type="InterPro" id="IPR007969">
    <property type="entry name" value="DUF732"/>
</dbReference>
<keyword evidence="3" id="KW-1185">Reference proteome</keyword>
<reference evidence="2 3" key="1">
    <citation type="submission" date="2023-02" db="EMBL/GenBank/DDBJ databases">
        <title>Study of novel species of the Microbacterium genus.</title>
        <authorList>
            <person name="Arroyo-Herrera I."/>
            <person name="Roman-Ponce B."/>
            <person name="Vasquez-Murrieta M.S."/>
        </authorList>
    </citation>
    <scope>NUCLEOTIDE SEQUENCE [LARGE SCALE GENOMIC DNA]</scope>
    <source>
        <strain evidence="2 3">NE1TT3</strain>
    </source>
</reference>
<dbReference type="RefSeq" id="WP_274264711.1">
    <property type="nucleotide sequence ID" value="NZ_JAQZCI010000002.1"/>
</dbReference>
<proteinExistence type="predicted"/>
<feature type="domain" description="DUF732" evidence="1">
    <location>
        <begin position="20"/>
        <end position="93"/>
    </location>
</feature>
<protein>
    <submittedName>
        <fullName evidence="2">DUF732 domain-containing protein</fullName>
    </submittedName>
</protein>
<dbReference type="Proteomes" id="UP001218170">
    <property type="component" value="Unassembled WGS sequence"/>
</dbReference>
<gene>
    <name evidence="2" type="ORF">PUW80_11665</name>
</gene>
<dbReference type="Pfam" id="PF05305">
    <property type="entry name" value="DUF732"/>
    <property type="match status" value="1"/>
</dbReference>
<organism evidence="2 3">
    <name type="scientific">Microbacterium thalli</name>
    <dbReference type="NCBI Taxonomy" id="3027921"/>
    <lineage>
        <taxon>Bacteria</taxon>
        <taxon>Bacillati</taxon>
        <taxon>Actinomycetota</taxon>
        <taxon>Actinomycetes</taxon>
        <taxon>Micrococcales</taxon>
        <taxon>Microbacteriaceae</taxon>
        <taxon>Microbacterium</taxon>
    </lineage>
</organism>
<evidence type="ECO:0000313" key="2">
    <source>
        <dbReference type="EMBL" id="MDD7963002.1"/>
    </source>
</evidence>